<proteinExistence type="predicted"/>
<dbReference type="InterPro" id="IPR029043">
    <property type="entry name" value="GcvT/YgfZ_C"/>
</dbReference>
<evidence type="ECO:0000313" key="3">
    <source>
        <dbReference type="Proteomes" id="UP001520878"/>
    </source>
</evidence>
<dbReference type="NCBIfam" id="NF007110">
    <property type="entry name" value="PRK09559.1"/>
    <property type="match status" value="1"/>
</dbReference>
<organism evidence="2 3">
    <name type="scientific">Fluctibacter halophilus</name>
    <dbReference type="NCBI Taxonomy" id="226011"/>
    <lineage>
        <taxon>Bacteria</taxon>
        <taxon>Pseudomonadati</taxon>
        <taxon>Pseudomonadota</taxon>
        <taxon>Gammaproteobacteria</taxon>
        <taxon>Alteromonadales</taxon>
        <taxon>Alteromonadaceae</taxon>
        <taxon>Fluctibacter</taxon>
    </lineage>
</organism>
<dbReference type="Gene3D" id="2.40.30.160">
    <property type="match status" value="1"/>
</dbReference>
<dbReference type="InterPro" id="IPR045179">
    <property type="entry name" value="YgfZ/GcvT"/>
</dbReference>
<evidence type="ECO:0000259" key="1">
    <source>
        <dbReference type="Pfam" id="PF21130"/>
    </source>
</evidence>
<dbReference type="SUPFAM" id="SSF103025">
    <property type="entry name" value="Folate-binding domain"/>
    <property type="match status" value="1"/>
</dbReference>
<reference evidence="2 3" key="1">
    <citation type="submission" date="2021-10" db="EMBL/GenBank/DDBJ databases">
        <title>Draft genome of Aestuariibacter halophilus JC2043.</title>
        <authorList>
            <person name="Emsley S.A."/>
            <person name="Pfannmuller K.M."/>
            <person name="Ushijima B."/>
            <person name="Saw J.H."/>
            <person name="Videau P."/>
        </authorList>
    </citation>
    <scope>NUCLEOTIDE SEQUENCE [LARGE SCALE GENOMIC DNA]</scope>
    <source>
        <strain evidence="2 3">JC2043</strain>
    </source>
</reference>
<accession>A0ABS8G2J3</accession>
<dbReference type="PANTHER" id="PTHR22602">
    <property type="entry name" value="TRANSFERASE CAF17, MITOCHONDRIAL-RELATED"/>
    <property type="match status" value="1"/>
</dbReference>
<dbReference type="InterPro" id="IPR017703">
    <property type="entry name" value="YgfZ/GCV_T_CS"/>
</dbReference>
<dbReference type="SUPFAM" id="SSF101790">
    <property type="entry name" value="Aminomethyltransferase beta-barrel domain"/>
    <property type="match status" value="1"/>
</dbReference>
<comment type="caution">
    <text evidence="2">The sequence shown here is derived from an EMBL/GenBank/DDBJ whole genome shotgun (WGS) entry which is preliminary data.</text>
</comment>
<dbReference type="Gene3D" id="3.30.70.1630">
    <property type="match status" value="1"/>
</dbReference>
<gene>
    <name evidence="2" type="primary">ygfZ</name>
    <name evidence="2" type="ORF">LJ739_00375</name>
</gene>
<dbReference type="Pfam" id="PF21130">
    <property type="entry name" value="YgfZ_barrel"/>
    <property type="match status" value="1"/>
</dbReference>
<dbReference type="EMBL" id="JAJEWP010000001">
    <property type="protein sequence ID" value="MCC2614693.1"/>
    <property type="molecule type" value="Genomic_DNA"/>
</dbReference>
<dbReference type="RefSeq" id="WP_229156614.1">
    <property type="nucleotide sequence ID" value="NZ_JAJEWP010000001.1"/>
</dbReference>
<evidence type="ECO:0000313" key="2">
    <source>
        <dbReference type="EMBL" id="MCC2614693.1"/>
    </source>
</evidence>
<name>A0ABS8G2J3_9ALTE</name>
<sequence>MELPASAAQCPQDGTVPLQDIGIIAVTGPDASKYLQGQLTIDVNRLDLNSARFGAHCDFKGKSWAVFLCLTHGEGFLLMTPRSGLDGSLAELKKYGVFSQVEIEDASDQWQVLGLFGEGPLHAAAEQFGTLSEQHLGVCRQDNGIAVTLQSPQQRALVLLPAGHSGFAVPQPQLRAVWEMMDIQSGIANIQQATSNAFVPQMLNVQAIDGIDFDKGCYMGQEVVARTKYLGKNKRAAFVLCGEQASDLAPGDNLEMQAGDNWRRAGTALRVATLGQQTWCLAVLPNDLEQGALLRSKEQPEAVFTVQPLPYSLE</sequence>
<dbReference type="PANTHER" id="PTHR22602:SF0">
    <property type="entry name" value="TRANSFERASE CAF17, MITOCHONDRIAL-RELATED"/>
    <property type="match status" value="1"/>
</dbReference>
<dbReference type="InterPro" id="IPR048451">
    <property type="entry name" value="YgfZ_barrel"/>
</dbReference>
<dbReference type="NCBIfam" id="TIGR03317">
    <property type="entry name" value="ygfZ_signature"/>
    <property type="match status" value="1"/>
</dbReference>
<keyword evidence="3" id="KW-1185">Reference proteome</keyword>
<feature type="domain" description="tRNA-modifying protein YgfZ-like beta-barrel" evidence="1">
    <location>
        <begin position="233"/>
        <end position="298"/>
    </location>
</feature>
<protein>
    <submittedName>
        <fullName evidence="2">tRNA-modifying protein YgfZ</fullName>
    </submittedName>
</protein>
<dbReference type="Proteomes" id="UP001520878">
    <property type="component" value="Unassembled WGS sequence"/>
</dbReference>
<dbReference type="Gene3D" id="3.30.70.1400">
    <property type="entry name" value="Aminomethyltransferase beta-barrel domains"/>
    <property type="match status" value="1"/>
</dbReference>